<evidence type="ECO:0000313" key="2">
    <source>
        <dbReference type="EMBL" id="KPI83159.1"/>
    </source>
</evidence>
<dbReference type="OrthoDB" id="269876at2759"/>
<organism evidence="2 3">
    <name type="scientific">Leptomonas seymouri</name>
    <dbReference type="NCBI Taxonomy" id="5684"/>
    <lineage>
        <taxon>Eukaryota</taxon>
        <taxon>Discoba</taxon>
        <taxon>Euglenozoa</taxon>
        <taxon>Kinetoplastea</taxon>
        <taxon>Metakinetoplastina</taxon>
        <taxon>Trypanosomatida</taxon>
        <taxon>Trypanosomatidae</taxon>
        <taxon>Leishmaniinae</taxon>
        <taxon>Leptomonas</taxon>
    </lineage>
</organism>
<dbReference type="InterPro" id="IPR016159">
    <property type="entry name" value="Cullin_repeat-like_dom_sf"/>
</dbReference>
<dbReference type="OMA" id="YFRDYIF"/>
<dbReference type="SUPFAM" id="SSF74788">
    <property type="entry name" value="Cullin repeat-like"/>
    <property type="match status" value="1"/>
</dbReference>
<dbReference type="VEuPathDB" id="TriTrypDB:Lsey_0426_0020"/>
<protein>
    <submittedName>
        <fullName evidence="2">Uncharacterized protein</fullName>
    </submittedName>
</protein>
<evidence type="ECO:0000313" key="3">
    <source>
        <dbReference type="Proteomes" id="UP000038009"/>
    </source>
</evidence>
<proteinExistence type="predicted"/>
<reference evidence="2 3" key="1">
    <citation type="journal article" date="2015" name="PLoS Pathog.">
        <title>Leptomonas seymouri: Adaptations to the Dixenous Life Cycle Analyzed by Genome Sequencing, Transcriptome Profiling and Co-infection with Leishmania donovani.</title>
        <authorList>
            <person name="Kraeva N."/>
            <person name="Butenko A."/>
            <person name="Hlavacova J."/>
            <person name="Kostygov A."/>
            <person name="Myskova J."/>
            <person name="Grybchuk D."/>
            <person name="Lestinova T."/>
            <person name="Votypka J."/>
            <person name="Volf P."/>
            <person name="Opperdoes F."/>
            <person name="Flegontov P."/>
            <person name="Lukes J."/>
            <person name="Yurchenko V."/>
        </authorList>
    </citation>
    <scope>NUCLEOTIDE SEQUENCE [LARGE SCALE GENOMIC DNA]</scope>
    <source>
        <strain evidence="2 3">ATCC 30220</strain>
    </source>
</reference>
<accession>A0A0N0P2N5</accession>
<dbReference type="Proteomes" id="UP000038009">
    <property type="component" value="Unassembled WGS sequence"/>
</dbReference>
<evidence type="ECO:0000256" key="1">
    <source>
        <dbReference type="SAM" id="MobiDB-lite"/>
    </source>
</evidence>
<dbReference type="AlphaFoldDB" id="A0A0N0P2N5"/>
<comment type="caution">
    <text evidence="2">The sequence shown here is derived from an EMBL/GenBank/DDBJ whole genome shotgun (WGS) entry which is preliminary data.</text>
</comment>
<keyword evidence="3" id="KW-1185">Reference proteome</keyword>
<gene>
    <name evidence="2" type="ORF">ABL78_7814</name>
</gene>
<name>A0A0N0P2N5_LEPSE</name>
<dbReference type="EMBL" id="LJSK01000426">
    <property type="protein sequence ID" value="KPI83159.1"/>
    <property type="molecule type" value="Genomic_DNA"/>
</dbReference>
<sequence>MSAISQLESQLNDLNALNRASARAIDTFADTSNAISVRANEIIRHVKPWGQAQENIALTIEEMSKAARCYHPPPILPAVLSGKETSAEAVTRCIDYLVYTEDYLASHPPNSYGTTIEAKTEVQLQQIVRISEDLVKTAFIKAMQRSKVAAGQSLDSRGSPASEVSPAAHRIVRNEAALMGVDQIVRRLGENFNRTDVLENDVRQLFQDKLVSAVQVQFDGTYRDEEIGKGPVTERSSLLHVMKHYQRGDHRLLNISQSARELVADACACLQRYVLAPLDDDYAVADIPNALATAVFDVVYNRAVKLIQVDMSAFADPTKIFVYSRGQGVGLFPIARYFRDYIFVGLDLLEEFWNWKTLSKNIPGENSDFIDHVDDRVDNFIYHVRELLDAYLNSNGALDKDTLKQMVQSLHRTEWFPSVDCTVHELTTNVFYFHKVLLTSYYGALRIVLYGSTIGNNADYESTQEVEEYLTRGVMGVVDDLQVVAEAARELQSEAMSKRTYHTKPGSLQLLTSDVRLSTEIFLINNLCFLAENYRREPCFGARLATQPVLSTEAGGRAGGDGSGRKGAAPPPSDPPLSQMFDMLESERTRNVDAFGATWVACFPSLTDNGDVLSIDPRSDAPLRKSQREAVKSWYRRVKANLTQKIYDCKSEAVMDSTSRAQLIDASITAMHDEFSLMTNLLNGRTWSSQPLKYMPLSPQEWERQIRQAF</sequence>
<feature type="region of interest" description="Disordered" evidence="1">
    <location>
        <begin position="551"/>
        <end position="578"/>
    </location>
</feature>